<protein>
    <submittedName>
        <fullName evidence="3">Uncharacterized protein</fullName>
    </submittedName>
</protein>
<evidence type="ECO:0000259" key="2">
    <source>
        <dbReference type="Pfam" id="PF21181"/>
    </source>
</evidence>
<dbReference type="Gene3D" id="3.40.50.1110">
    <property type="entry name" value="SGNH hydrolase"/>
    <property type="match status" value="1"/>
</dbReference>
<evidence type="ECO:0000259" key="1">
    <source>
        <dbReference type="Pfam" id="PF13472"/>
    </source>
</evidence>
<gene>
    <name evidence="3" type="ORF">SERN_2200</name>
</gene>
<sequence>MIAVPDLTVVVEGAAVLEPGEHGLLPHRLPSWVRSQMPDPQLLTAERQPSGVRLRFRTDATRVELVLHPSRTTFAGVDRPRGHVDVTVDGEHVLRDELTGGDLTVVDLATGSPTIVRGEHHRTDVQLPSGTTTVELWLPHQESVELVALRADGVVDSAPGKGPRWIHHGSSISQGSNAAGPRDVWPIAAAEALGLDLRNLGLGGSALVDPALARVIRDASADVISLAFGINVVNLDGMRRRTLLAAVHGFLDTVRDGHPTAPILLITPLHCEIHERTPGPGGIDPAALATGRLRFLATGTTGDTALGRLTLEAVREVLADVVAHRADDPHLHLLDGLELYGAADERAAPLPDGLHPDTATHHLIAWRFVEHARSRHAPFAPVVGHTTGGSR</sequence>
<dbReference type="InterPro" id="IPR048977">
    <property type="entry name" value="SsfX3-like_N"/>
</dbReference>
<reference evidence="3 4" key="1">
    <citation type="submission" date="2018-11" db="EMBL/GenBank/DDBJ databases">
        <title>Complete genome sequencing of the Actinobacteria Serinibacter sp. K3-2.</title>
        <authorList>
            <person name="Rakitin A.L."/>
            <person name="Beletsky A.V."/>
            <person name="Mardanov A.V."/>
            <person name="Ravin N.V."/>
            <person name="Gromova A.S."/>
            <person name="Filippova S.N."/>
            <person name="Gal'Chenko V.F."/>
        </authorList>
    </citation>
    <scope>NUCLEOTIDE SEQUENCE [LARGE SCALE GENOMIC DNA]</scope>
    <source>
        <strain evidence="3 4">K3-2</strain>
    </source>
</reference>
<dbReference type="Proteomes" id="UP000297318">
    <property type="component" value="Unassembled WGS sequence"/>
</dbReference>
<dbReference type="Gene3D" id="2.60.120.260">
    <property type="entry name" value="Galactose-binding domain-like"/>
    <property type="match status" value="1"/>
</dbReference>
<evidence type="ECO:0000313" key="4">
    <source>
        <dbReference type="Proteomes" id="UP000297318"/>
    </source>
</evidence>
<dbReference type="Pfam" id="PF21181">
    <property type="entry name" value="SsfX3_N"/>
    <property type="match status" value="1"/>
</dbReference>
<accession>A0A4Z1E4D5</accession>
<dbReference type="RefSeq" id="WP_135850176.1">
    <property type="nucleotide sequence ID" value="NZ_RHPJ01000003.1"/>
</dbReference>
<dbReference type="InterPro" id="IPR013830">
    <property type="entry name" value="SGNH_hydro"/>
</dbReference>
<name>A0A4Z1E4D5_9MICO</name>
<dbReference type="EMBL" id="RHPJ01000003">
    <property type="protein sequence ID" value="TGO04607.1"/>
    <property type="molecule type" value="Genomic_DNA"/>
</dbReference>
<dbReference type="AlphaFoldDB" id="A0A4Z1E4D5"/>
<dbReference type="SUPFAM" id="SSF52266">
    <property type="entry name" value="SGNH hydrolase"/>
    <property type="match status" value="1"/>
</dbReference>
<dbReference type="Pfam" id="PF13472">
    <property type="entry name" value="Lipase_GDSL_2"/>
    <property type="match status" value="1"/>
</dbReference>
<evidence type="ECO:0000313" key="3">
    <source>
        <dbReference type="EMBL" id="TGO04607.1"/>
    </source>
</evidence>
<feature type="domain" description="SGNH hydrolase-type esterase" evidence="1">
    <location>
        <begin position="169"/>
        <end position="362"/>
    </location>
</feature>
<proteinExistence type="predicted"/>
<dbReference type="OrthoDB" id="2060945at2"/>
<comment type="caution">
    <text evidence="3">The sequence shown here is derived from an EMBL/GenBank/DDBJ whole genome shotgun (WGS) entry which is preliminary data.</text>
</comment>
<keyword evidence="4" id="KW-1185">Reference proteome</keyword>
<dbReference type="InterPro" id="IPR036514">
    <property type="entry name" value="SGNH_hydro_sf"/>
</dbReference>
<organism evidence="3 4">
    <name type="scientific">Serinibacter arcticus</name>
    <dbReference type="NCBI Taxonomy" id="1655435"/>
    <lineage>
        <taxon>Bacteria</taxon>
        <taxon>Bacillati</taxon>
        <taxon>Actinomycetota</taxon>
        <taxon>Actinomycetes</taxon>
        <taxon>Micrococcales</taxon>
        <taxon>Beutenbergiaceae</taxon>
        <taxon>Serinibacter</taxon>
    </lineage>
</organism>
<feature type="domain" description="SsfX3-like N-terminal" evidence="2">
    <location>
        <begin position="12"/>
        <end position="141"/>
    </location>
</feature>